<keyword evidence="1" id="KW-0175">Coiled coil</keyword>
<dbReference type="RefSeq" id="WP_061498494.1">
    <property type="nucleotide sequence ID" value="NZ_LHZX01000167.1"/>
</dbReference>
<dbReference type="Proteomes" id="UP000075377">
    <property type="component" value="Unassembled WGS sequence"/>
</dbReference>
<reference evidence="3 4" key="1">
    <citation type="submission" date="2015-06" db="EMBL/GenBank/DDBJ databases">
        <title>Improved classification and identification of acetic acid bacteria using matrix-assisted laser desorption/ionization time-of-flight mass spectrometry; Gluconobacter nephelii and Gluconobacter uchimurae are later heterotypic synonyms of Gluconobacter japonicus and Gluconobacter oxydans, respectively.</title>
        <authorList>
            <person name="Li L."/>
            <person name="Cleenwerck I."/>
            <person name="De Vuyst L."/>
            <person name="Vandamme P."/>
        </authorList>
    </citation>
    <scope>NUCLEOTIDE SEQUENCE [LARGE SCALE GENOMIC DNA]</scope>
    <source>
        <strain evidence="3 4">LMG 1699</strain>
    </source>
</reference>
<organism evidence="3 4">
    <name type="scientific">Acetobacter malorum</name>
    <dbReference type="NCBI Taxonomy" id="178901"/>
    <lineage>
        <taxon>Bacteria</taxon>
        <taxon>Pseudomonadati</taxon>
        <taxon>Pseudomonadota</taxon>
        <taxon>Alphaproteobacteria</taxon>
        <taxon>Acetobacterales</taxon>
        <taxon>Acetobacteraceae</taxon>
        <taxon>Acetobacter</taxon>
    </lineage>
</organism>
<protein>
    <submittedName>
        <fullName evidence="3">CopG family transcriptional regulator</fullName>
    </submittedName>
</protein>
<accession>A0A149UVM0</accession>
<feature type="region of interest" description="Disordered" evidence="2">
    <location>
        <begin position="125"/>
        <end position="155"/>
    </location>
</feature>
<evidence type="ECO:0000313" key="4">
    <source>
        <dbReference type="Proteomes" id="UP000075377"/>
    </source>
</evidence>
<name>A0A149UVM0_9PROT</name>
<gene>
    <name evidence="3" type="ORF">AD951_01390</name>
</gene>
<dbReference type="OrthoDB" id="9803941at2"/>
<comment type="caution">
    <text evidence="3">The sequence shown here is derived from an EMBL/GenBank/DDBJ whole genome shotgun (WGS) entry which is preliminary data.</text>
</comment>
<evidence type="ECO:0000256" key="1">
    <source>
        <dbReference type="SAM" id="Coils"/>
    </source>
</evidence>
<dbReference type="EMBL" id="LHZX01000167">
    <property type="protein sequence ID" value="KXV71886.1"/>
    <property type="molecule type" value="Genomic_DNA"/>
</dbReference>
<sequence length="155" mass="16993">MRDRLNVSLPVAMISHIGDLATRRKVTRSAVVEAAVASLLSPDSAEKTEAALTRRLDRLTRQMQRQERDLMIALETHALFIRFWLGQMPPLPAEAQAAANALGQERFVRFLDTLGRRLSQGGSFRDDIPLDIPAMRQTSPAPAPAPAPGKEAPSS</sequence>
<evidence type="ECO:0000256" key="2">
    <source>
        <dbReference type="SAM" id="MobiDB-lite"/>
    </source>
</evidence>
<evidence type="ECO:0000313" key="3">
    <source>
        <dbReference type="EMBL" id="KXV71886.1"/>
    </source>
</evidence>
<proteinExistence type="predicted"/>
<dbReference type="AlphaFoldDB" id="A0A149UVM0"/>
<feature type="coiled-coil region" evidence="1">
    <location>
        <begin position="49"/>
        <end position="76"/>
    </location>
</feature>